<evidence type="ECO:0000256" key="4">
    <source>
        <dbReference type="SAM" id="MobiDB-lite"/>
    </source>
</evidence>
<feature type="compositionally biased region" description="Basic and acidic residues" evidence="4">
    <location>
        <begin position="181"/>
        <end position="193"/>
    </location>
</feature>
<dbReference type="PANTHER" id="PTHR13948">
    <property type="entry name" value="RNA-BINDING PROTEIN"/>
    <property type="match status" value="1"/>
</dbReference>
<dbReference type="GO" id="GO:0000398">
    <property type="term" value="P:mRNA splicing, via spliceosome"/>
    <property type="evidence" value="ECO:0007669"/>
    <property type="project" value="TreeGrafter"/>
</dbReference>
<evidence type="ECO:0000313" key="6">
    <source>
        <dbReference type="EMBL" id="GAA0145133.1"/>
    </source>
</evidence>
<sequence>MEGSKEGDSEEHDITNTTFIWDKNSQLYYHNSSGFYHDPIAGWYYSSKDGFYYKFENGNYVLLESNYVGDCEKNSSDAIVQEDSQFNVQHDNIVEDGNQEVGIISSGIGADDSVFVDNQMPQNVPPPSEWLEDTLIELYLAGYPNRSVNSPCGDNSLAQADDLQHMYSEIDGENDILVSDNGERQSDDKHDSADQGESASIEDEERWRAQYGQATDPKEESSTSRLVDLWDWTTVDENRKHGKGQVTRLVGRLAKRSAKLHPSVPSSGGGLFRTAPVCKVHLDLVQVTSGQTYRLRTPSTKYLASASSFDSSNPTNGWSFPSLSNSEYSHHFHDVSGKCESECSGQYTSAEQLLESERGSIYRDRAAERRALHGSFGVGPGQKKSSHDLDSASSPNFDPGEAAAEALRFSFGEGNYGKKILERMGWKEGEALGSSRKGLNEPLQAIGNKGLAGIGWDENSRYSSSNTY</sequence>
<protein>
    <recommendedName>
        <fullName evidence="5">G-patch domain-containing protein</fullName>
    </recommendedName>
</protein>
<feature type="region of interest" description="Disordered" evidence="4">
    <location>
        <begin position="374"/>
        <end position="398"/>
    </location>
</feature>
<organism evidence="6 7">
    <name type="scientific">Lithospermum erythrorhizon</name>
    <name type="common">Purple gromwell</name>
    <name type="synonym">Lithospermum officinale var. erythrorhizon</name>
    <dbReference type="NCBI Taxonomy" id="34254"/>
    <lineage>
        <taxon>Eukaryota</taxon>
        <taxon>Viridiplantae</taxon>
        <taxon>Streptophyta</taxon>
        <taxon>Embryophyta</taxon>
        <taxon>Tracheophyta</taxon>
        <taxon>Spermatophyta</taxon>
        <taxon>Magnoliopsida</taxon>
        <taxon>eudicotyledons</taxon>
        <taxon>Gunneridae</taxon>
        <taxon>Pentapetalae</taxon>
        <taxon>asterids</taxon>
        <taxon>lamiids</taxon>
        <taxon>Boraginales</taxon>
        <taxon>Boraginaceae</taxon>
        <taxon>Boraginoideae</taxon>
        <taxon>Lithospermeae</taxon>
        <taxon>Lithospermum</taxon>
    </lineage>
</organism>
<gene>
    <name evidence="6" type="ORF">LIER_05394</name>
</gene>
<dbReference type="Pfam" id="PF01585">
    <property type="entry name" value="G-patch"/>
    <property type="match status" value="1"/>
</dbReference>
<accession>A0AAV3P1M3</accession>
<dbReference type="EMBL" id="BAABME010000739">
    <property type="protein sequence ID" value="GAA0145133.1"/>
    <property type="molecule type" value="Genomic_DNA"/>
</dbReference>
<feature type="domain" description="G-patch" evidence="5">
    <location>
        <begin position="413"/>
        <end position="459"/>
    </location>
</feature>
<keyword evidence="7" id="KW-1185">Reference proteome</keyword>
<dbReference type="GO" id="GO:0003723">
    <property type="term" value="F:RNA binding"/>
    <property type="evidence" value="ECO:0007669"/>
    <property type="project" value="UniProtKB-KW"/>
</dbReference>
<evidence type="ECO:0000256" key="2">
    <source>
        <dbReference type="ARBA" id="ARBA00022884"/>
    </source>
</evidence>
<dbReference type="GO" id="GO:0005634">
    <property type="term" value="C:nucleus"/>
    <property type="evidence" value="ECO:0007669"/>
    <property type="project" value="UniProtKB-SubCell"/>
</dbReference>
<dbReference type="Pfam" id="PF17780">
    <property type="entry name" value="OCRE"/>
    <property type="match status" value="1"/>
</dbReference>
<dbReference type="PROSITE" id="PS50174">
    <property type="entry name" value="G_PATCH"/>
    <property type="match status" value="1"/>
</dbReference>
<name>A0AAV3P1M3_LITER</name>
<comment type="caution">
    <text evidence="6">The sequence shown here is derived from an EMBL/GenBank/DDBJ whole genome shotgun (WGS) entry which is preliminary data.</text>
</comment>
<evidence type="ECO:0000256" key="1">
    <source>
        <dbReference type="ARBA" id="ARBA00004123"/>
    </source>
</evidence>
<keyword evidence="3" id="KW-0539">Nucleus</keyword>
<dbReference type="InterPro" id="IPR000467">
    <property type="entry name" value="G_patch_dom"/>
</dbReference>
<keyword evidence="2" id="KW-0694">RNA-binding</keyword>
<dbReference type="InterPro" id="IPR041591">
    <property type="entry name" value="OCRE"/>
</dbReference>
<dbReference type="Proteomes" id="UP001454036">
    <property type="component" value="Unassembled WGS sequence"/>
</dbReference>
<dbReference type="AlphaFoldDB" id="A0AAV3P1M3"/>
<dbReference type="CDD" id="cd16074">
    <property type="entry name" value="OCRE"/>
    <property type="match status" value="1"/>
</dbReference>
<evidence type="ECO:0000313" key="7">
    <source>
        <dbReference type="Proteomes" id="UP001454036"/>
    </source>
</evidence>
<evidence type="ECO:0000256" key="3">
    <source>
        <dbReference type="ARBA" id="ARBA00023242"/>
    </source>
</evidence>
<feature type="region of interest" description="Disordered" evidence="4">
    <location>
        <begin position="178"/>
        <end position="205"/>
    </location>
</feature>
<dbReference type="SMART" id="SM00443">
    <property type="entry name" value="G_patch"/>
    <property type="match status" value="1"/>
</dbReference>
<reference evidence="6 7" key="1">
    <citation type="submission" date="2024-01" db="EMBL/GenBank/DDBJ databases">
        <title>The complete chloroplast genome sequence of Lithospermum erythrorhizon: insights into the phylogenetic relationship among Boraginaceae species and the maternal lineages of purple gromwells.</title>
        <authorList>
            <person name="Okada T."/>
            <person name="Watanabe K."/>
        </authorList>
    </citation>
    <scope>NUCLEOTIDE SEQUENCE [LARGE SCALE GENOMIC DNA]</scope>
</reference>
<comment type="subcellular location">
    <subcellularLocation>
        <location evidence="1">Nucleus</location>
    </subcellularLocation>
</comment>
<dbReference type="PANTHER" id="PTHR13948:SF38">
    <property type="entry name" value="D111_G-PATCH DOMAIN-CONTAINING PROTEIN"/>
    <property type="match status" value="1"/>
</dbReference>
<evidence type="ECO:0000259" key="5">
    <source>
        <dbReference type="PROSITE" id="PS50174"/>
    </source>
</evidence>
<proteinExistence type="predicted"/>